<organism evidence="2 3">
    <name type="scientific">Pseudoxanthobacter soli DSM 19599</name>
    <dbReference type="NCBI Taxonomy" id="1123029"/>
    <lineage>
        <taxon>Bacteria</taxon>
        <taxon>Pseudomonadati</taxon>
        <taxon>Pseudomonadota</taxon>
        <taxon>Alphaproteobacteria</taxon>
        <taxon>Hyphomicrobiales</taxon>
        <taxon>Segnochrobactraceae</taxon>
        <taxon>Pseudoxanthobacter</taxon>
    </lineage>
</organism>
<dbReference type="GO" id="GO:0005886">
    <property type="term" value="C:plasma membrane"/>
    <property type="evidence" value="ECO:0007669"/>
    <property type="project" value="TreeGrafter"/>
</dbReference>
<reference evidence="2 3" key="1">
    <citation type="submission" date="2016-12" db="EMBL/GenBank/DDBJ databases">
        <authorList>
            <person name="Song W.-J."/>
            <person name="Kurnit D.M."/>
        </authorList>
    </citation>
    <scope>NUCLEOTIDE SEQUENCE [LARGE SCALE GENOMIC DNA]</scope>
    <source>
        <strain evidence="2 3">DSM 19599</strain>
    </source>
</reference>
<protein>
    <submittedName>
        <fullName evidence="2">Uncharacterized membrane protein YhaH, DUF805 family</fullName>
    </submittedName>
</protein>
<keyword evidence="1" id="KW-0812">Transmembrane</keyword>
<evidence type="ECO:0000256" key="1">
    <source>
        <dbReference type="SAM" id="Phobius"/>
    </source>
</evidence>
<dbReference type="RefSeq" id="WP_073628058.1">
    <property type="nucleotide sequence ID" value="NZ_FRXO01000003.1"/>
</dbReference>
<gene>
    <name evidence="2" type="ORF">SAMN02745172_01999</name>
</gene>
<feature type="transmembrane region" description="Helical" evidence="1">
    <location>
        <begin position="20"/>
        <end position="42"/>
    </location>
</feature>
<keyword evidence="3" id="KW-1185">Reference proteome</keyword>
<dbReference type="Pfam" id="PF05656">
    <property type="entry name" value="DUF805"/>
    <property type="match status" value="1"/>
</dbReference>
<sequence length="159" mass="17068">MGFGALFFGFNGRIGRKTYWLGHIGIFIVAIAAIAALAAAVGDRFQAIAPGDEITIFALPAGALVFVLAVEVILTIASLALTVKRLHDRNRTGWLALVFYVPSWLHNILAESPPFGPAFWLTSVVAAVASLAALWFLIELGFFRGTRGPNRFGEDPVGI</sequence>
<evidence type="ECO:0000313" key="2">
    <source>
        <dbReference type="EMBL" id="SHO65160.1"/>
    </source>
</evidence>
<evidence type="ECO:0000313" key="3">
    <source>
        <dbReference type="Proteomes" id="UP000186406"/>
    </source>
</evidence>
<proteinExistence type="predicted"/>
<dbReference type="EMBL" id="FRXO01000003">
    <property type="protein sequence ID" value="SHO65160.1"/>
    <property type="molecule type" value="Genomic_DNA"/>
</dbReference>
<keyword evidence="1" id="KW-1133">Transmembrane helix</keyword>
<keyword evidence="1" id="KW-0472">Membrane</keyword>
<accession>A0A1M7ZJS6</accession>
<dbReference type="AlphaFoldDB" id="A0A1M7ZJS6"/>
<feature type="transmembrane region" description="Helical" evidence="1">
    <location>
        <begin position="93"/>
        <end position="109"/>
    </location>
</feature>
<dbReference type="PANTHER" id="PTHR34980">
    <property type="entry name" value="INNER MEMBRANE PROTEIN-RELATED-RELATED"/>
    <property type="match status" value="1"/>
</dbReference>
<dbReference type="InterPro" id="IPR008523">
    <property type="entry name" value="DUF805"/>
</dbReference>
<dbReference type="OrthoDB" id="9812349at2"/>
<name>A0A1M7ZJS6_9HYPH</name>
<dbReference type="Proteomes" id="UP000186406">
    <property type="component" value="Unassembled WGS sequence"/>
</dbReference>
<dbReference type="STRING" id="1123029.SAMN02745172_01999"/>
<feature type="transmembrane region" description="Helical" evidence="1">
    <location>
        <begin position="115"/>
        <end position="138"/>
    </location>
</feature>
<feature type="transmembrane region" description="Helical" evidence="1">
    <location>
        <begin position="54"/>
        <end position="81"/>
    </location>
</feature>